<accession>A0ABN2XIC9</accession>
<keyword evidence="2" id="KW-1185">Reference proteome</keyword>
<evidence type="ECO:0000313" key="1">
    <source>
        <dbReference type="EMBL" id="GAA2112849.1"/>
    </source>
</evidence>
<name>A0ABN2XIC9_9ACTN</name>
<dbReference type="EMBL" id="BAAAPF010000017">
    <property type="protein sequence ID" value="GAA2112849.1"/>
    <property type="molecule type" value="Genomic_DNA"/>
</dbReference>
<dbReference type="Proteomes" id="UP001500443">
    <property type="component" value="Unassembled WGS sequence"/>
</dbReference>
<evidence type="ECO:0000313" key="2">
    <source>
        <dbReference type="Proteomes" id="UP001500443"/>
    </source>
</evidence>
<organism evidence="1 2">
    <name type="scientific">Streptomyces synnematoformans</name>
    <dbReference type="NCBI Taxonomy" id="415721"/>
    <lineage>
        <taxon>Bacteria</taxon>
        <taxon>Bacillati</taxon>
        <taxon>Actinomycetota</taxon>
        <taxon>Actinomycetes</taxon>
        <taxon>Kitasatosporales</taxon>
        <taxon>Streptomycetaceae</taxon>
        <taxon>Streptomyces</taxon>
    </lineage>
</organism>
<protein>
    <submittedName>
        <fullName evidence="1">Uncharacterized protein</fullName>
    </submittedName>
</protein>
<comment type="caution">
    <text evidence="1">The sequence shown here is derived from an EMBL/GenBank/DDBJ whole genome shotgun (WGS) entry which is preliminary data.</text>
</comment>
<reference evidence="1 2" key="1">
    <citation type="journal article" date="2019" name="Int. J. Syst. Evol. Microbiol.">
        <title>The Global Catalogue of Microorganisms (GCM) 10K type strain sequencing project: providing services to taxonomists for standard genome sequencing and annotation.</title>
        <authorList>
            <consortium name="The Broad Institute Genomics Platform"/>
            <consortium name="The Broad Institute Genome Sequencing Center for Infectious Disease"/>
            <person name="Wu L."/>
            <person name="Ma J."/>
        </authorList>
    </citation>
    <scope>NUCLEOTIDE SEQUENCE [LARGE SCALE GENOMIC DNA]</scope>
    <source>
        <strain evidence="1 2">JCM 15481</strain>
    </source>
</reference>
<sequence length="313" mass="34550">MHIPNRRRQNRGCAPMADRRPELGRYEARLLLWLLRESGHRPDVPVRTAAFGREQNKPALGVSAVIAALADRGLVHVHDWPEHNPADASLRPAGHERALRLERERRDPDARRRYAEDAVLRWAFEHRGDDALPLRDFFVADHVFFHGDALGAEEVLTAARSLQSHGLLGLTDDGASGDLVTGQVKLTERGLDCGHAGTGLAAFLRRERDRPPPPVNIGTVQGDVTFIHNSTVHVVGRLADQLAGLGPALGLDEERLRLLLRDADDMRRAAEEDRPGRLRALFDRISHELGSAPDTSGRQLLLESARQVGGLLG</sequence>
<gene>
    <name evidence="1" type="ORF">GCM10009802_11240</name>
</gene>
<proteinExistence type="predicted"/>